<evidence type="ECO:0000313" key="3">
    <source>
        <dbReference type="EMBL" id="TRD15472.1"/>
    </source>
</evidence>
<name>A0A547PMV4_9RHOB</name>
<dbReference type="OrthoDB" id="9807934at2"/>
<accession>A0A547PMV4</accession>
<keyword evidence="2" id="KW-0067">ATP-binding</keyword>
<organism evidence="3 4">
    <name type="scientific">Palleronia caenipelagi</name>
    <dbReference type="NCBI Taxonomy" id="2489174"/>
    <lineage>
        <taxon>Bacteria</taxon>
        <taxon>Pseudomonadati</taxon>
        <taxon>Pseudomonadota</taxon>
        <taxon>Alphaproteobacteria</taxon>
        <taxon>Rhodobacterales</taxon>
        <taxon>Roseobacteraceae</taxon>
        <taxon>Palleronia</taxon>
    </lineage>
</organism>
<dbReference type="GO" id="GO:0005524">
    <property type="term" value="F:ATP binding"/>
    <property type="evidence" value="ECO:0007669"/>
    <property type="project" value="UniProtKB-KW"/>
</dbReference>
<dbReference type="Proteomes" id="UP000318590">
    <property type="component" value="Unassembled WGS sequence"/>
</dbReference>
<evidence type="ECO:0008006" key="5">
    <source>
        <dbReference type="Google" id="ProtNLM"/>
    </source>
</evidence>
<evidence type="ECO:0000256" key="2">
    <source>
        <dbReference type="ARBA" id="ARBA00022840"/>
    </source>
</evidence>
<dbReference type="Gene3D" id="3.90.640.10">
    <property type="entry name" value="Actin, Chain A, domain 4"/>
    <property type="match status" value="1"/>
</dbReference>
<dbReference type="PANTHER" id="PTHR42749">
    <property type="entry name" value="CELL SHAPE-DETERMINING PROTEIN MREB"/>
    <property type="match status" value="1"/>
</dbReference>
<dbReference type="AlphaFoldDB" id="A0A547PMV4"/>
<dbReference type="InterPro" id="IPR013126">
    <property type="entry name" value="Hsp_70_fam"/>
</dbReference>
<reference evidence="3 4" key="1">
    <citation type="submission" date="2019-06" db="EMBL/GenBank/DDBJ databases">
        <title>Paenimaribius caenipelagi gen. nov., sp. nov., isolated from a tidal flat.</title>
        <authorList>
            <person name="Yoon J.-H."/>
        </authorList>
    </citation>
    <scope>NUCLEOTIDE SEQUENCE [LARGE SCALE GENOMIC DNA]</scope>
    <source>
        <strain evidence="3 4">JBTF-M29</strain>
    </source>
</reference>
<protein>
    <recommendedName>
        <fullName evidence="5">Hsp70 family protein</fullName>
    </recommendedName>
</protein>
<keyword evidence="4" id="KW-1185">Reference proteome</keyword>
<dbReference type="GO" id="GO:0140662">
    <property type="term" value="F:ATP-dependent protein folding chaperone"/>
    <property type="evidence" value="ECO:0007669"/>
    <property type="project" value="InterPro"/>
</dbReference>
<dbReference type="PRINTS" id="PR00301">
    <property type="entry name" value="HEATSHOCK70"/>
</dbReference>
<evidence type="ECO:0000256" key="1">
    <source>
        <dbReference type="ARBA" id="ARBA00022741"/>
    </source>
</evidence>
<comment type="caution">
    <text evidence="3">The sequence shown here is derived from an EMBL/GenBank/DDBJ whole genome shotgun (WGS) entry which is preliminary data.</text>
</comment>
<dbReference type="RefSeq" id="WP_142835840.1">
    <property type="nucleotide sequence ID" value="NZ_VFSV01000042.1"/>
</dbReference>
<gene>
    <name evidence="3" type="ORF">FEV53_16285</name>
</gene>
<dbReference type="SUPFAM" id="SSF53067">
    <property type="entry name" value="Actin-like ATPase domain"/>
    <property type="match status" value="2"/>
</dbReference>
<keyword evidence="1" id="KW-0547">Nucleotide-binding</keyword>
<dbReference type="PANTHER" id="PTHR42749:SF1">
    <property type="entry name" value="CELL SHAPE-DETERMINING PROTEIN MREB"/>
    <property type="match status" value="1"/>
</dbReference>
<sequence>MVSVGIDFGTTNSILAYFEDDRPRVHIPSTGAGAPQIRSAVVLSNQDARATIGSAALLKRRRGGVRLIDRFKLKIGLVSEAEVAAKTFLDTMIDNFKADRGVPDIESLVITVPDQWLREGGQVSYQSLIRICASLRLPIKKVLSEPVSAVSYVSYELAKAGTPFSGHALVYDHGGGTLDLSLVRVDNTQITTIDGGGVGPGETAPGVGGVDYDAAVLAHLKKLGAVARDLDATAQADWLATFEECKISLGGEIDDALTAYLDFERADDLDQPIFDVHGADIRPSTLVTVFDAAIAPPIEKEIAAFRSKHAQIVGHDAVRIVMVGGFSNFCLVRRLVERTFECSGPADPRFQTGLGKTGRSFAVALGACLYAADETRIFESCPVDLAIWMLDENRQRVLVPLLRRGQPISEDGTPHFPDIGIVAPDRAGLHTTRLQLVINHGANEKELTTEFSAADAMPNLDRAARWRIGALVDEKLCAHIVFETDDHERARQKMSIGDLMVRNRNRTKLQ</sequence>
<evidence type="ECO:0000313" key="4">
    <source>
        <dbReference type="Proteomes" id="UP000318590"/>
    </source>
</evidence>
<dbReference type="Gene3D" id="3.30.420.40">
    <property type="match status" value="2"/>
</dbReference>
<dbReference type="InterPro" id="IPR043129">
    <property type="entry name" value="ATPase_NBD"/>
</dbReference>
<dbReference type="EMBL" id="VFSV01000042">
    <property type="protein sequence ID" value="TRD15472.1"/>
    <property type="molecule type" value="Genomic_DNA"/>
</dbReference>
<dbReference type="Pfam" id="PF00012">
    <property type="entry name" value="HSP70"/>
    <property type="match status" value="1"/>
</dbReference>
<proteinExistence type="predicted"/>